<feature type="domain" description="Glycosyl transferase family 1" evidence="1">
    <location>
        <begin position="621"/>
        <end position="736"/>
    </location>
</feature>
<evidence type="ECO:0000259" key="1">
    <source>
        <dbReference type="Pfam" id="PF00534"/>
    </source>
</evidence>
<protein>
    <submittedName>
        <fullName evidence="2">Glycosyltransferase family 4 protein</fullName>
    </submittedName>
</protein>
<dbReference type="PANTHER" id="PTHR46656">
    <property type="entry name" value="PUTATIVE-RELATED"/>
    <property type="match status" value="1"/>
</dbReference>
<evidence type="ECO:0000313" key="3">
    <source>
        <dbReference type="Proteomes" id="UP000422569"/>
    </source>
</evidence>
<organism evidence="2 3">
    <name type="scientific">Methylocystis parvus</name>
    <dbReference type="NCBI Taxonomy" id="134"/>
    <lineage>
        <taxon>Bacteria</taxon>
        <taxon>Pseudomonadati</taxon>
        <taxon>Pseudomonadota</taxon>
        <taxon>Alphaproteobacteria</taxon>
        <taxon>Hyphomicrobiales</taxon>
        <taxon>Methylocystaceae</taxon>
        <taxon>Methylocystis</taxon>
    </lineage>
</organism>
<dbReference type="Gene3D" id="3.40.50.2000">
    <property type="entry name" value="Glycogen Phosphorylase B"/>
    <property type="match status" value="1"/>
</dbReference>
<dbReference type="PANTHER" id="PTHR46656:SF3">
    <property type="entry name" value="PUTATIVE-RELATED"/>
    <property type="match status" value="1"/>
</dbReference>
<dbReference type="EMBL" id="CP044331">
    <property type="protein sequence ID" value="QGM96094.1"/>
    <property type="molecule type" value="Genomic_DNA"/>
</dbReference>
<reference evidence="2 3" key="1">
    <citation type="submission" date="2019-09" db="EMBL/GenBank/DDBJ databases">
        <title>Isolation and complete genome sequencing of Methylocystis species.</title>
        <authorList>
            <person name="Rumah B.L."/>
            <person name="Stead C.E."/>
            <person name="Stevens B.C."/>
            <person name="Minton N.P."/>
            <person name="Grosse-Honebrink A."/>
            <person name="Zhang Y."/>
        </authorList>
    </citation>
    <scope>NUCLEOTIDE SEQUENCE [LARGE SCALE GENOMIC DNA]</scope>
    <source>
        <strain evidence="2 3">BRCS2</strain>
    </source>
</reference>
<dbReference type="Proteomes" id="UP000422569">
    <property type="component" value="Chromosome"/>
</dbReference>
<proteinExistence type="predicted"/>
<dbReference type="CDD" id="cd03801">
    <property type="entry name" value="GT4_PimA-like"/>
    <property type="match status" value="1"/>
</dbReference>
<gene>
    <name evidence="2" type="ORF">F7D14_00340</name>
</gene>
<dbReference type="InterPro" id="IPR001296">
    <property type="entry name" value="Glyco_trans_1"/>
</dbReference>
<evidence type="ECO:0000313" key="2">
    <source>
        <dbReference type="EMBL" id="QGM96094.1"/>
    </source>
</evidence>
<dbReference type="AlphaFoldDB" id="A0A6B8LXC5"/>
<dbReference type="SUPFAM" id="SSF53756">
    <property type="entry name" value="UDP-Glycosyltransferase/glycogen phosphorylase"/>
    <property type="match status" value="1"/>
</dbReference>
<dbReference type="KEGG" id="mpar:F7D14_00340"/>
<accession>A0A6B8LXC5</accession>
<sequence length="825" mass="91908">MSNLLGRALPKRRFAAPAWTLAMNSWLRSTRAGLSLLKGFWRKNKVVGHLDEIRHGAVRGWAWSPDRPGQRLLVDVFVEGRFAGQCLANLYRPDLEDAGIGDGRYAFQLNLAPEIEVSEQTVRVIALRNGRHELRRAPQDVVREKRLGPEAYLRATFSASIASRPLQKPRNRASVAGQRAYDRLFASSPAESPPAILGRPLTAYLDHVRHRHDLTRKYDTTLSEDEYAAFLKYYVEHYSRQRGRLRAPMPARDIALLNEGPTKDAPLANSLAQRLLQTAPDASGEEKLFLWAAFESATYGVEDCLIPEPQKIWLGACETDDAKGAFPLSRFMRRYLSSNSCLKRLASGGEEERKLAYLAMLLFATTAPHFLGFMPSAWVERFLAGSNAPFDETLRRVFGQCDYTRDDWRACFSKQGFDIEAKRFCFMSPHGDRLLSPAVLLSDCAAVDVQLIGPFSRRLGISDSCRALARALEKLDVSTRFCDFTLDHPNAARVREETPTADFGLARVNILHLNLEETPAAFAYLPDIFTGSHVVGMPYLETPRLGASQLLGLSLLDEIWAASRFIADAIAAREKTHIVGAACRPVQPIGRASARRRAYDGIASAEDFVFLTACDALSGGYRKNPLGVIRAFLHAFPDDANVKLVVKTHSLSRVGDADERRLFEQIAQIASQSSRIVWMDRFLEDADHSALLEGADTLVSLHRAEGFGYHILEAMTLGTPVIATAYSGNMEFCDNATARLIPYALANIEHGQYHRASASQTWAEPDFAASVAAMRHLREDSVSRDKLAADAKAYVEAHFSLDAFARRVDRRLQEILSGQRNRQVA</sequence>
<keyword evidence="2" id="KW-0808">Transferase</keyword>
<dbReference type="Pfam" id="PF00534">
    <property type="entry name" value="Glycos_transf_1"/>
    <property type="match status" value="1"/>
</dbReference>
<keyword evidence="3" id="KW-1185">Reference proteome</keyword>
<name>A0A6B8LXC5_9HYPH</name>
<dbReference type="GO" id="GO:0016757">
    <property type="term" value="F:glycosyltransferase activity"/>
    <property type="evidence" value="ECO:0007669"/>
    <property type="project" value="InterPro"/>
</dbReference>